<dbReference type="AlphaFoldDB" id="Q02D27"/>
<dbReference type="PANTHER" id="PTHR43818:SF5">
    <property type="entry name" value="OXIDOREDUCTASE FAMILY PROTEIN"/>
    <property type="match status" value="1"/>
</dbReference>
<sequence>MIPSIMTEKLSRRHLLGGAAAAFTIVKPHLVRGAGKETLRAGLVGCGGRGTQATVDMLTGNENVELVAMADIFEDHLEGALKNLRDPKYVARHAGITVERDGKPKEMSAQDLVSSIQPRIKVAPDRHFVGFDAYRKLANSDLDIVMLATPPGYRPIHFEAAIEAGKHVFTEKPIATDATGARRFLAAGRKAAEKKLTVMSGAQRREDRPYVETVRKIHAGELGEIVALQANYLSGPVMHAQGRDAKWGDMEWEHRNWYSFLWLCGDQIVEQHFHNIDFMNWVMGGHPASVVASGGAAWRPRAALYGNIYDHMSSDFVYPNGVHLTSYCRQFPNGTYRNVSDMVVGTKGRSTGTDLGEKGISAYVQEHIEMVNSIQGSGPYVNQTVPIAESTLTCIMARESAYSGQAITWEQIMNSKQDLMPRGFGYEMSTKPTPLPVPGEYKFV</sequence>
<dbReference type="InterPro" id="IPR050463">
    <property type="entry name" value="Gfo/Idh/MocA_oxidrdct_glycsds"/>
</dbReference>
<dbReference type="Pfam" id="PF22725">
    <property type="entry name" value="GFO_IDH_MocA_C3"/>
    <property type="match status" value="1"/>
</dbReference>
<dbReference type="InterPro" id="IPR055170">
    <property type="entry name" value="GFO_IDH_MocA-like_dom"/>
</dbReference>
<dbReference type="SUPFAM" id="SSF51735">
    <property type="entry name" value="NAD(P)-binding Rossmann-fold domains"/>
    <property type="match status" value="1"/>
</dbReference>
<reference evidence="3" key="1">
    <citation type="submission" date="2006-10" db="EMBL/GenBank/DDBJ databases">
        <title>Complete sequence of Solibacter usitatus Ellin6076.</title>
        <authorList>
            <consortium name="US DOE Joint Genome Institute"/>
            <person name="Copeland A."/>
            <person name="Lucas S."/>
            <person name="Lapidus A."/>
            <person name="Barry K."/>
            <person name="Detter J.C."/>
            <person name="Glavina del Rio T."/>
            <person name="Hammon N."/>
            <person name="Israni S."/>
            <person name="Dalin E."/>
            <person name="Tice H."/>
            <person name="Pitluck S."/>
            <person name="Thompson L.S."/>
            <person name="Brettin T."/>
            <person name="Bruce D."/>
            <person name="Han C."/>
            <person name="Tapia R."/>
            <person name="Gilna P."/>
            <person name="Schmutz J."/>
            <person name="Larimer F."/>
            <person name="Land M."/>
            <person name="Hauser L."/>
            <person name="Kyrpides N."/>
            <person name="Mikhailova N."/>
            <person name="Janssen P.H."/>
            <person name="Kuske C.R."/>
            <person name="Richardson P."/>
        </authorList>
    </citation>
    <scope>NUCLEOTIDE SEQUENCE</scope>
    <source>
        <strain evidence="3">Ellin6076</strain>
    </source>
</reference>
<dbReference type="Gene3D" id="3.30.360.10">
    <property type="entry name" value="Dihydrodipicolinate Reductase, domain 2"/>
    <property type="match status" value="1"/>
</dbReference>
<accession>Q02D27</accession>
<protein>
    <submittedName>
        <fullName evidence="3">Oxidoreductase domain protein</fullName>
    </submittedName>
</protein>
<dbReference type="Gene3D" id="3.40.50.720">
    <property type="entry name" value="NAD(P)-binding Rossmann-like Domain"/>
    <property type="match status" value="1"/>
</dbReference>
<dbReference type="EMBL" id="CP000473">
    <property type="protein sequence ID" value="ABJ81039.1"/>
    <property type="molecule type" value="Genomic_DNA"/>
</dbReference>
<dbReference type="HOGENOM" id="CLU_640667_0_0_0"/>
<evidence type="ECO:0000259" key="1">
    <source>
        <dbReference type="Pfam" id="PF01408"/>
    </source>
</evidence>
<dbReference type="STRING" id="234267.Acid_0023"/>
<dbReference type="Pfam" id="PF01408">
    <property type="entry name" value="GFO_IDH_MocA"/>
    <property type="match status" value="1"/>
</dbReference>
<gene>
    <name evidence="3" type="ordered locus">Acid_0023</name>
</gene>
<dbReference type="eggNOG" id="COG0673">
    <property type="taxonomic scope" value="Bacteria"/>
</dbReference>
<dbReference type="InterPro" id="IPR036291">
    <property type="entry name" value="NAD(P)-bd_dom_sf"/>
</dbReference>
<feature type="domain" description="GFO/IDH/MocA-like oxidoreductase" evidence="2">
    <location>
        <begin position="215"/>
        <end position="349"/>
    </location>
</feature>
<evidence type="ECO:0000313" key="3">
    <source>
        <dbReference type="EMBL" id="ABJ81039.1"/>
    </source>
</evidence>
<dbReference type="InParanoid" id="Q02D27"/>
<dbReference type="PANTHER" id="PTHR43818">
    <property type="entry name" value="BCDNA.GH03377"/>
    <property type="match status" value="1"/>
</dbReference>
<dbReference type="InterPro" id="IPR000683">
    <property type="entry name" value="Gfo/Idh/MocA-like_OxRdtase_N"/>
</dbReference>
<dbReference type="KEGG" id="sus:Acid_0023"/>
<name>Q02D27_SOLUE</name>
<proteinExistence type="predicted"/>
<feature type="domain" description="Gfo/Idh/MocA-like oxidoreductase N-terminal" evidence="1">
    <location>
        <begin position="41"/>
        <end position="192"/>
    </location>
</feature>
<evidence type="ECO:0000259" key="2">
    <source>
        <dbReference type="Pfam" id="PF22725"/>
    </source>
</evidence>
<dbReference type="SUPFAM" id="SSF55347">
    <property type="entry name" value="Glyceraldehyde-3-phosphate dehydrogenase-like, C-terminal domain"/>
    <property type="match status" value="1"/>
</dbReference>
<dbReference type="GO" id="GO:0000166">
    <property type="term" value="F:nucleotide binding"/>
    <property type="evidence" value="ECO:0007669"/>
    <property type="project" value="InterPro"/>
</dbReference>
<organism evidence="3">
    <name type="scientific">Solibacter usitatus (strain Ellin6076)</name>
    <dbReference type="NCBI Taxonomy" id="234267"/>
    <lineage>
        <taxon>Bacteria</taxon>
        <taxon>Pseudomonadati</taxon>
        <taxon>Acidobacteriota</taxon>
        <taxon>Terriglobia</taxon>
        <taxon>Bryobacterales</taxon>
        <taxon>Solibacteraceae</taxon>
        <taxon>Candidatus Solibacter</taxon>
    </lineage>
</organism>